<dbReference type="Pfam" id="PF07702">
    <property type="entry name" value="UTRA"/>
    <property type="match status" value="1"/>
</dbReference>
<dbReference type="PRINTS" id="PR00035">
    <property type="entry name" value="HTHGNTR"/>
</dbReference>
<keyword evidence="2" id="KW-0238">DNA-binding</keyword>
<comment type="caution">
    <text evidence="5">The sequence shown here is derived from an EMBL/GenBank/DDBJ whole genome shotgun (WGS) entry which is preliminary data.</text>
</comment>
<dbReference type="Gene3D" id="3.40.1410.10">
    <property type="entry name" value="Chorismate lyase-like"/>
    <property type="match status" value="1"/>
</dbReference>
<dbReference type="PANTHER" id="PTHR44846">
    <property type="entry name" value="MANNOSYL-D-GLYCERATE TRANSPORT/METABOLISM SYSTEM REPRESSOR MNGR-RELATED"/>
    <property type="match status" value="1"/>
</dbReference>
<evidence type="ECO:0000256" key="3">
    <source>
        <dbReference type="ARBA" id="ARBA00023163"/>
    </source>
</evidence>
<keyword evidence="3" id="KW-0804">Transcription</keyword>
<evidence type="ECO:0000256" key="1">
    <source>
        <dbReference type="ARBA" id="ARBA00023015"/>
    </source>
</evidence>
<dbReference type="Gene3D" id="1.10.10.10">
    <property type="entry name" value="Winged helix-like DNA-binding domain superfamily/Winged helix DNA-binding domain"/>
    <property type="match status" value="1"/>
</dbReference>
<protein>
    <submittedName>
        <fullName evidence="5">GntR family transcriptional regulator</fullName>
    </submittedName>
</protein>
<dbReference type="SUPFAM" id="SSF64288">
    <property type="entry name" value="Chorismate lyase-like"/>
    <property type="match status" value="1"/>
</dbReference>
<name>A0ABU8S1I8_9SPHN</name>
<proteinExistence type="predicted"/>
<dbReference type="CDD" id="cd07377">
    <property type="entry name" value="WHTH_GntR"/>
    <property type="match status" value="1"/>
</dbReference>
<evidence type="ECO:0000256" key="2">
    <source>
        <dbReference type="ARBA" id="ARBA00023125"/>
    </source>
</evidence>
<feature type="domain" description="HTH gntR-type" evidence="4">
    <location>
        <begin position="14"/>
        <end position="82"/>
    </location>
</feature>
<evidence type="ECO:0000259" key="4">
    <source>
        <dbReference type="PROSITE" id="PS50949"/>
    </source>
</evidence>
<dbReference type="Proteomes" id="UP001361239">
    <property type="component" value="Unassembled WGS sequence"/>
</dbReference>
<dbReference type="InterPro" id="IPR036390">
    <property type="entry name" value="WH_DNA-bd_sf"/>
</dbReference>
<dbReference type="InterPro" id="IPR050679">
    <property type="entry name" value="Bact_HTH_transcr_reg"/>
</dbReference>
<dbReference type="InterPro" id="IPR011663">
    <property type="entry name" value="UTRA"/>
</dbReference>
<dbReference type="InterPro" id="IPR000524">
    <property type="entry name" value="Tscrpt_reg_HTH_GntR"/>
</dbReference>
<dbReference type="SMART" id="SM00345">
    <property type="entry name" value="HTH_GNTR"/>
    <property type="match status" value="1"/>
</dbReference>
<sequence length="245" mass="26887">MLKTFGRLDDTDATPKYMQIERMLRAALASDSLRPEDALPTERDLAEELGVSRITIRKAIGALVDEGLLHRRHGAGTFVAGNVDRIEKSSSKISSFSEDMIARGLKPRSEWVSKSNGSVTPEEAINMGLSPGTPVYRFNRIRFADDLPMALEYSTIDATCLASIDTVDASLYEALAQAGHRPTRALQRLRAIGFDDDRAALLGMPSGSPGLLIERRGFTKAGRLIELTTSYYRGDAYDFVAELSD</sequence>
<evidence type="ECO:0000313" key="5">
    <source>
        <dbReference type="EMBL" id="MEJ5978832.1"/>
    </source>
</evidence>
<dbReference type="InterPro" id="IPR036388">
    <property type="entry name" value="WH-like_DNA-bd_sf"/>
</dbReference>
<organism evidence="5 6">
    <name type="scientific">Novosphingobium anseongense</name>
    <dbReference type="NCBI Taxonomy" id="3133436"/>
    <lineage>
        <taxon>Bacteria</taxon>
        <taxon>Pseudomonadati</taxon>
        <taxon>Pseudomonadota</taxon>
        <taxon>Alphaproteobacteria</taxon>
        <taxon>Sphingomonadales</taxon>
        <taxon>Sphingomonadaceae</taxon>
        <taxon>Novosphingobium</taxon>
    </lineage>
</organism>
<keyword evidence="1" id="KW-0805">Transcription regulation</keyword>
<dbReference type="SUPFAM" id="SSF46785">
    <property type="entry name" value="Winged helix' DNA-binding domain"/>
    <property type="match status" value="1"/>
</dbReference>
<dbReference type="PROSITE" id="PS50949">
    <property type="entry name" value="HTH_GNTR"/>
    <property type="match status" value="1"/>
</dbReference>
<keyword evidence="6" id="KW-1185">Reference proteome</keyword>
<dbReference type="Pfam" id="PF00392">
    <property type="entry name" value="GntR"/>
    <property type="match status" value="1"/>
</dbReference>
<dbReference type="SMART" id="SM00866">
    <property type="entry name" value="UTRA"/>
    <property type="match status" value="1"/>
</dbReference>
<dbReference type="InterPro" id="IPR028978">
    <property type="entry name" value="Chorismate_lyase_/UTRA_dom_sf"/>
</dbReference>
<evidence type="ECO:0000313" key="6">
    <source>
        <dbReference type="Proteomes" id="UP001361239"/>
    </source>
</evidence>
<gene>
    <name evidence="5" type="ORF">WG901_19420</name>
</gene>
<reference evidence="5 6" key="1">
    <citation type="submission" date="2024-03" db="EMBL/GenBank/DDBJ databases">
        <authorList>
            <person name="Jo J.-H."/>
        </authorList>
    </citation>
    <scope>NUCLEOTIDE SEQUENCE [LARGE SCALE GENOMIC DNA]</scope>
    <source>
        <strain evidence="5 6">PS1R-30</strain>
    </source>
</reference>
<dbReference type="EMBL" id="JBBHJZ010000004">
    <property type="protein sequence ID" value="MEJ5978832.1"/>
    <property type="molecule type" value="Genomic_DNA"/>
</dbReference>
<accession>A0ABU8S1I8</accession>
<dbReference type="PANTHER" id="PTHR44846:SF1">
    <property type="entry name" value="MANNOSYL-D-GLYCERATE TRANSPORT_METABOLISM SYSTEM REPRESSOR MNGR-RELATED"/>
    <property type="match status" value="1"/>
</dbReference>